<name>A0AAN1T1N2_9PROT</name>
<keyword evidence="5" id="KW-1185">Reference proteome</keyword>
<dbReference type="Pfam" id="PF08327">
    <property type="entry name" value="AHSA1"/>
    <property type="match status" value="2"/>
</dbReference>
<dbReference type="InterPro" id="IPR023393">
    <property type="entry name" value="START-like_dom_sf"/>
</dbReference>
<reference evidence="4 5" key="1">
    <citation type="submission" date="2019-03" db="EMBL/GenBank/DDBJ databases">
        <title>Complete genome sequence of Ferrigenium kumadai strain An22, a microaerophilic iron-oxidizing bacterium isolated from a paddy field soil.</title>
        <authorList>
            <person name="Watanabe T."/>
            <person name="Asakawa S."/>
        </authorList>
    </citation>
    <scope>NUCLEOTIDE SEQUENCE [LARGE SCALE GENOMIC DNA]</scope>
    <source>
        <strain evidence="4 5">An22</strain>
    </source>
</reference>
<dbReference type="PANTHER" id="PTHR36929:SF5">
    <property type="entry name" value="BLR6751 PROTEIN"/>
    <property type="match status" value="1"/>
</dbReference>
<protein>
    <recommendedName>
        <fullName evidence="3">Activator of Hsp90 ATPase homologue 1/2-like C-terminal domain-containing protein</fullName>
    </recommendedName>
</protein>
<dbReference type="Gene3D" id="3.30.530.20">
    <property type="match status" value="2"/>
</dbReference>
<dbReference type="KEGG" id="fku:FGKAn22_20880"/>
<dbReference type="Proteomes" id="UP001319121">
    <property type="component" value="Chromosome"/>
</dbReference>
<evidence type="ECO:0000313" key="4">
    <source>
        <dbReference type="EMBL" id="BBJ00396.1"/>
    </source>
</evidence>
<dbReference type="SUPFAM" id="SSF55961">
    <property type="entry name" value="Bet v1-like"/>
    <property type="match status" value="2"/>
</dbReference>
<evidence type="ECO:0000256" key="1">
    <source>
        <dbReference type="ARBA" id="ARBA00006817"/>
    </source>
</evidence>
<dbReference type="InterPro" id="IPR013538">
    <property type="entry name" value="ASHA1/2-like_C"/>
</dbReference>
<gene>
    <name evidence="4" type="ORF">FGKAn22_20880</name>
</gene>
<organism evidence="4 5">
    <name type="scientific">Ferrigenium kumadai</name>
    <dbReference type="NCBI Taxonomy" id="1682490"/>
    <lineage>
        <taxon>Bacteria</taxon>
        <taxon>Pseudomonadati</taxon>
        <taxon>Pseudomonadota</taxon>
        <taxon>Betaproteobacteria</taxon>
        <taxon>Nitrosomonadales</taxon>
        <taxon>Gallionellaceae</taxon>
        <taxon>Ferrigenium</taxon>
    </lineage>
</organism>
<feature type="domain" description="Activator of Hsp90 ATPase homologue 1/2-like C-terminal" evidence="3">
    <location>
        <begin position="198"/>
        <end position="346"/>
    </location>
</feature>
<proteinExistence type="inferred from homology"/>
<dbReference type="PANTHER" id="PTHR36929">
    <property type="entry name" value="ATTACHMENT SUBUNIT, PUTATIVE-RELATED"/>
    <property type="match status" value="1"/>
</dbReference>
<dbReference type="CDD" id="cd07826">
    <property type="entry name" value="SRPBCC_CalC_Aha1-like_9"/>
    <property type="match status" value="1"/>
</dbReference>
<dbReference type="AlphaFoldDB" id="A0AAN1T1N2"/>
<evidence type="ECO:0000313" key="5">
    <source>
        <dbReference type="Proteomes" id="UP001319121"/>
    </source>
</evidence>
<evidence type="ECO:0000259" key="3">
    <source>
        <dbReference type="Pfam" id="PF08327"/>
    </source>
</evidence>
<comment type="similarity">
    <text evidence="1">Belongs to the AHA1 family.</text>
</comment>
<sequence>MDMQNRNGAIDTAQPSASMPSQSRREVIIIHTFDAPPERVFGWWTEPALLMRWWAPKGWSTPSCKVDLHPGGIFHYCMRSPEGNDFWGRGVYREIAAPQRLVYTDSFSNEEGNMVDPARYGMSYGYPSETQVTVVFSGQEGKTRVAVLHDVPEEIPERTGMQQGWAEMLERLDNELAATATHTEVAEKEVIFSRLIAAPRARVFKAWTDAAQLAQWWGPHGFSCICEMDARPGGSYRVVMRSKDGVEYPLNGIYREIVEPERLVMTDNWAEHPAEWQELLKKNLRQVDGEPAQESLNTVTFEEQGGKTALTIRTRFDSNVVRDAMLKMGMAEGWTQSLDRLEALLG</sequence>
<feature type="domain" description="Activator of Hsp90 ATPase homologue 1/2-like C-terminal" evidence="3">
    <location>
        <begin position="34"/>
        <end position="176"/>
    </location>
</feature>
<accession>A0AAN1T1N2</accession>
<evidence type="ECO:0000256" key="2">
    <source>
        <dbReference type="SAM" id="MobiDB-lite"/>
    </source>
</evidence>
<dbReference type="RefSeq" id="WP_212785636.1">
    <property type="nucleotide sequence ID" value="NZ_AP019536.1"/>
</dbReference>
<feature type="region of interest" description="Disordered" evidence="2">
    <location>
        <begin position="1"/>
        <end position="21"/>
    </location>
</feature>
<dbReference type="CDD" id="cd07814">
    <property type="entry name" value="SRPBCC_CalC_Aha1-like"/>
    <property type="match status" value="1"/>
</dbReference>
<dbReference type="EMBL" id="AP019536">
    <property type="protein sequence ID" value="BBJ00396.1"/>
    <property type="molecule type" value="Genomic_DNA"/>
</dbReference>